<dbReference type="CDD" id="cd04791">
    <property type="entry name" value="LanC_SerThrkinase"/>
    <property type="match status" value="1"/>
</dbReference>
<keyword evidence="2" id="KW-1185">Reference proteome</keyword>
<evidence type="ECO:0000313" key="1">
    <source>
        <dbReference type="EMBL" id="MBB6122286.1"/>
    </source>
</evidence>
<accession>A0A841IYC3</accession>
<reference evidence="1 2" key="1">
    <citation type="submission" date="2020-08" db="EMBL/GenBank/DDBJ databases">
        <title>Genomic Encyclopedia of Type Strains, Phase III (KMG-III): the genomes of soil and plant-associated and newly described type strains.</title>
        <authorList>
            <person name="Whitman W."/>
        </authorList>
    </citation>
    <scope>NUCLEOTIDE SEQUENCE [LARGE SCALE GENOMIC DNA]</scope>
    <source>
        <strain evidence="1 2">CECT 8712</strain>
    </source>
</reference>
<dbReference type="SUPFAM" id="SSF158745">
    <property type="entry name" value="LanC-like"/>
    <property type="match status" value="1"/>
</dbReference>
<sequence length="322" mass="34625">MLACLKLDMFVPLTAMLMRAPGKIRQLVRTAERRYDLPEVFVRGLLEDLGQATAPISVGPPAQPTPLARLYLEGGEVALEDQKRLIAEGIKGSATPERADRLYPGDIEQFLACDGLGLAFGAAGVLLALAEAGIERVPEHEDWLLRRTAEVDGLGAGFYTGAHGIAYTLDRLGRHEDALKVMERIGTATPATAAEGFGLFRGLAGEGLNLLHFARRTGDRDFGEAALRAAEPIASALSEGSQGLDLARAGLLHGWSGACLLFLQLYETTGEVMMANFAKQALERDLDKCVVTKNGTFEVSDDWRTLPYLEFGSVGVGIALEQ</sequence>
<organism evidence="1 2">
    <name type="scientific">Nocardiopsis algeriensis</name>
    <dbReference type="NCBI Taxonomy" id="1478215"/>
    <lineage>
        <taxon>Bacteria</taxon>
        <taxon>Bacillati</taxon>
        <taxon>Actinomycetota</taxon>
        <taxon>Actinomycetes</taxon>
        <taxon>Streptosporangiales</taxon>
        <taxon>Nocardiopsidaceae</taxon>
        <taxon>Nocardiopsis</taxon>
    </lineage>
</organism>
<dbReference type="GO" id="GO:0031179">
    <property type="term" value="P:peptide modification"/>
    <property type="evidence" value="ECO:0007669"/>
    <property type="project" value="InterPro"/>
</dbReference>
<protein>
    <recommendedName>
        <fullName evidence="3">Lanthionine synthetase-like protein</fullName>
    </recommendedName>
</protein>
<dbReference type="RefSeq" id="WP_184293713.1">
    <property type="nucleotide sequence ID" value="NZ_JACHJO010000021.1"/>
</dbReference>
<name>A0A841IYC3_9ACTN</name>
<dbReference type="AlphaFoldDB" id="A0A841IYC3"/>
<dbReference type="Gene3D" id="1.50.10.10">
    <property type="match status" value="1"/>
</dbReference>
<dbReference type="Proteomes" id="UP000536604">
    <property type="component" value="Unassembled WGS sequence"/>
</dbReference>
<gene>
    <name evidence="1" type="ORF">FHS13_004275</name>
</gene>
<dbReference type="InterPro" id="IPR058053">
    <property type="entry name" value="RamC_C"/>
</dbReference>
<evidence type="ECO:0008006" key="3">
    <source>
        <dbReference type="Google" id="ProtNLM"/>
    </source>
</evidence>
<dbReference type="EMBL" id="JACHJO010000021">
    <property type="protein sequence ID" value="MBB6122286.1"/>
    <property type="molecule type" value="Genomic_DNA"/>
</dbReference>
<dbReference type="Pfam" id="PF05147">
    <property type="entry name" value="LANC_like"/>
    <property type="match status" value="1"/>
</dbReference>
<dbReference type="InterPro" id="IPR012341">
    <property type="entry name" value="6hp_glycosidase-like_sf"/>
</dbReference>
<comment type="caution">
    <text evidence="1">The sequence shown here is derived from an EMBL/GenBank/DDBJ whole genome shotgun (WGS) entry which is preliminary data.</text>
</comment>
<dbReference type="InterPro" id="IPR007822">
    <property type="entry name" value="LANC-like"/>
</dbReference>
<proteinExistence type="predicted"/>
<dbReference type="GO" id="GO:0005975">
    <property type="term" value="P:carbohydrate metabolic process"/>
    <property type="evidence" value="ECO:0007669"/>
    <property type="project" value="InterPro"/>
</dbReference>
<evidence type="ECO:0000313" key="2">
    <source>
        <dbReference type="Proteomes" id="UP000536604"/>
    </source>
</evidence>